<proteinExistence type="predicted"/>
<feature type="region of interest" description="Disordered" evidence="1">
    <location>
        <begin position="586"/>
        <end position="908"/>
    </location>
</feature>
<feature type="compositionally biased region" description="Basic residues" evidence="1">
    <location>
        <begin position="1710"/>
        <end position="1720"/>
    </location>
</feature>
<feature type="compositionally biased region" description="Polar residues" evidence="1">
    <location>
        <begin position="929"/>
        <end position="941"/>
    </location>
</feature>
<feature type="compositionally biased region" description="Basic and acidic residues" evidence="1">
    <location>
        <begin position="1290"/>
        <end position="1300"/>
    </location>
</feature>
<feature type="region of interest" description="Disordered" evidence="1">
    <location>
        <begin position="1489"/>
        <end position="1848"/>
    </location>
</feature>
<feature type="compositionally biased region" description="Basic and acidic residues" evidence="1">
    <location>
        <begin position="1169"/>
        <end position="1178"/>
    </location>
</feature>
<feature type="region of interest" description="Disordered" evidence="1">
    <location>
        <begin position="381"/>
        <end position="470"/>
    </location>
</feature>
<feature type="region of interest" description="Disordered" evidence="1">
    <location>
        <begin position="1003"/>
        <end position="1182"/>
    </location>
</feature>
<feature type="region of interest" description="Disordered" evidence="1">
    <location>
        <begin position="23"/>
        <end position="115"/>
    </location>
</feature>
<evidence type="ECO:0000256" key="1">
    <source>
        <dbReference type="SAM" id="MobiDB-lite"/>
    </source>
</evidence>
<organism evidence="2 3">
    <name type="scientific">Camelus dromedarius</name>
    <name type="common">Dromedary</name>
    <name type="synonym">Arabian camel</name>
    <dbReference type="NCBI Taxonomy" id="9838"/>
    <lineage>
        <taxon>Eukaryota</taxon>
        <taxon>Metazoa</taxon>
        <taxon>Chordata</taxon>
        <taxon>Craniata</taxon>
        <taxon>Vertebrata</taxon>
        <taxon>Euteleostomi</taxon>
        <taxon>Mammalia</taxon>
        <taxon>Eutheria</taxon>
        <taxon>Laurasiatheria</taxon>
        <taxon>Artiodactyla</taxon>
        <taxon>Tylopoda</taxon>
        <taxon>Camelidae</taxon>
        <taxon>Camelus</taxon>
    </lineage>
</organism>
<feature type="region of interest" description="Disordered" evidence="1">
    <location>
        <begin position="1195"/>
        <end position="1459"/>
    </location>
</feature>
<feature type="compositionally biased region" description="Basic and acidic residues" evidence="1">
    <location>
        <begin position="1015"/>
        <end position="1025"/>
    </location>
</feature>
<feature type="compositionally biased region" description="Basic and acidic residues" evidence="1">
    <location>
        <begin position="1333"/>
        <end position="1364"/>
    </location>
</feature>
<feature type="compositionally biased region" description="Polar residues" evidence="1">
    <location>
        <begin position="1611"/>
        <end position="1638"/>
    </location>
</feature>
<sequence length="2036" mass="218282">MLVLKPRNQTKRLLGTLLSVFAGGELVRRPGGPGFDPIRGPRPPSTVPPPPRGAARELPDPGAPCGAKAPPSGAPRPVGEVRPGLRAASSRNAEAPRSSGRRAGGGGVPGGQPFGLLQVRVGGGAFGNSDRRCLGHVPLRRREVERATSGKRGGAQPAQPRKAVGGVGGLERVPGAQLTRAAGAHPPSEATRVKRGGLWRPTELRGGLLGPHTCPAGALGLPGTGRTPWLDHGSALPLPVLDQCETRLTLPASVLSASGPENAGHVLNPLPFLPTLANVTAGLVGRPFSAVEEKMGFGMSWHDQPFSGCTLSLGIVWNCSTSESRTPEGGFLFAWACPLDTELGKNKYSGGRSFVLGVGGFLSGCGLDFLDLLPVGTSGHCDTQGRIGSTSSTRRRIPWPGRESALGTQTLSKGTGHLQRGTLSTQNRGAAMSRNETAPDSRRTEHGQTSDVSGSRRRRESARALRARWRETSCDHPGKIWVHLKAPAGGIPWPARVSSRHSDSQQKGTGPPLERGLCPRRTGRRHEQERDSSRHSQTEHGQTSDVSGSRRRRESARALRARWRETSCDHPGKIWVHLKAPAGGIPWPGATRAQGHPTERDSVHAEQGAAMSRNETAQNTHGLSTDKPQMCPVAVDAGNPLERSEQDGGRQAVTPREDLGPPQGTSRRDPMARRESALGTQTLSKGTGPPLQRGTLSAAHRQGAAMSRNETAPDTHGLSTDKPQMCPVAVGAGNPLERSEQDGGRQAVTTQGRSGSTSRHQQEGSHGQARVSSRHSDSQQGTGPPLERDSVHAEGAAMSRNETAPDTHGLSTDKPQMESAVSPASDSERSEQDAGRQAVTTQGRSGSTSRHQQEGSHGQARVSSRHSDSQQGHRATPTERDSVHAEGAAMSRNETAPDTHGLSTDKPQMCPVAVDAGIRSLRADGGRQAVTTQGRSGSTSRHQQEGSHGQARVSSRHSDSQQGHRATPTERDSVHAEGAAMSRNETAPDTHGLSTEQPQMCPVAVDAGNPLAPSKMRETSCDHQGRSWVHLRHQQEGSHGQARVSSRHSDSQQGHRATPTERDSVHAEQGRRHEQERDSSRHSRTEHGQTSDVSGSPRQRQRALRANGGRQAVTTQGRSGSTSRHQQEGSHGQARVSSRHSDSQQGHRATPTERDSVHAEGAAMSRNETAPDTHRLSTDKPQMCSVAITQGIRRALEQDEGRQAVTTQGRSGSTSRHQQEGSHGQARVSSRHSDSQQGHRASPRERDSVHAEGAAMSRNETAPDTHGLSTDKPQMCPVAVDAGNPLAPSKMRETSCDHPGRSGSTSRHQQEGSHGQARVALGTRTSQQGHRATPTERDSVHAEQGRRHEQERDSSRHSRTEHGQTSDVFGSRTRRESSVSPASDSERSSKSGVHLKAPAGGDPMARRESALGTQTLSKGTGPPYREGLCPRRTGAPPGRNETAPDTHRLSTDKPQMCPVAPGQRQRALRARWRETSCDHPGKIWVTSRTQAGGIHGQRESALGTQTLSKGTGPPLQRGTLSACHRQGRRHEQERDSSDTHGLSTDKPQMCPVAPASDSERSDQNAGRQAVTTQGRSGSTSRHQPEGSHGQARVSSRHSDSQQGHRAPLQRGTLSTQNRGAAMSRNETAPDTHGLSTDKPQMCPVAVGRRRNPERPSKMQGDKLVTTQGRSGSTQGHSRRDPMARRESALGTQTLSKGTGATHREGLCPRRTGRRMSRRTKTAPDTHGLSTDKPQMCPVAVDAGNPLAPSKMQGDKRDHQGRSGSTSRHQQEGSHGQARVSSRHSDSQQGHRATPTERDSVHAEQGRRHEQERDSSRHSRTEHGQTSDVSGSRRRRESARALRAKMEETSCDHPGKIWVHLKGTRRRDPMAMVRVSSRHSDSQQGHRATPTERDSVHAEGAAMSRNETAPDTHGLSTDKPQMCPVAVGAGNPLERSEQDAGRQAVTTQGRSGSTSRHQQEGSHGQARVSSRHSDSQQGHRASPRERDSVHAEQGLRHEQERDSSKHSRTEHGQTSDVSGSPGPLTGAPVSGLYSLEI</sequence>
<dbReference type="EMBL" id="JWIN03000021">
    <property type="protein sequence ID" value="KAB1260808.1"/>
    <property type="molecule type" value="Genomic_DNA"/>
</dbReference>
<feature type="compositionally biased region" description="Polar residues" evidence="1">
    <location>
        <begin position="1112"/>
        <end position="1124"/>
    </location>
</feature>
<feature type="compositionally biased region" description="Basic and acidic residues" evidence="1">
    <location>
        <begin position="1650"/>
        <end position="1660"/>
    </location>
</feature>
<feature type="compositionally biased region" description="Basic and acidic residues" evidence="1">
    <location>
        <begin position="666"/>
        <end position="676"/>
    </location>
</feature>
<feature type="compositionally biased region" description="Basic and acidic residues" evidence="1">
    <location>
        <begin position="1981"/>
        <end position="2012"/>
    </location>
</feature>
<feature type="compositionally biased region" description="Polar residues" evidence="1">
    <location>
        <begin position="800"/>
        <end position="814"/>
    </location>
</feature>
<feature type="compositionally biased region" description="Polar residues" evidence="1">
    <location>
        <begin position="1904"/>
        <end position="1918"/>
    </location>
</feature>
<feature type="region of interest" description="Disordered" evidence="1">
    <location>
        <begin position="922"/>
        <end position="977"/>
    </location>
</feature>
<feature type="compositionally biased region" description="Polar residues" evidence="1">
    <location>
        <begin position="892"/>
        <end position="906"/>
    </location>
</feature>
<accession>A0A5N4CPD1</accession>
<feature type="compositionally biased region" description="Polar residues" evidence="1">
    <location>
        <begin position="1563"/>
        <end position="1581"/>
    </location>
</feature>
<evidence type="ECO:0000313" key="2">
    <source>
        <dbReference type="EMBL" id="KAB1260808.1"/>
    </source>
</evidence>
<evidence type="ECO:0000313" key="3">
    <source>
        <dbReference type="Proteomes" id="UP000299084"/>
    </source>
</evidence>
<feature type="compositionally biased region" description="Polar residues" evidence="1">
    <location>
        <begin position="1664"/>
        <end position="1675"/>
    </location>
</feature>
<dbReference type="Proteomes" id="UP000299084">
    <property type="component" value="Unassembled WGS sequence"/>
</dbReference>
<feature type="compositionally biased region" description="Polar residues" evidence="1">
    <location>
        <begin position="1689"/>
        <end position="1698"/>
    </location>
</feature>
<feature type="compositionally biased region" description="Basic and acidic residues" evidence="1">
    <location>
        <begin position="1529"/>
        <end position="1538"/>
    </location>
</feature>
<reference evidence="2 3" key="1">
    <citation type="journal article" date="2019" name="Mol. Ecol. Resour.">
        <title>Improving Illumina assemblies with Hi-C and long reads: an example with the North African dromedary.</title>
        <authorList>
            <person name="Elbers J.P."/>
            <person name="Rogers M.F."/>
            <person name="Perelman P.L."/>
            <person name="Proskuryakova A.A."/>
            <person name="Serdyukova N.A."/>
            <person name="Johnson W.E."/>
            <person name="Horin P."/>
            <person name="Corander J."/>
            <person name="Murphy D."/>
            <person name="Burger P.A."/>
        </authorList>
    </citation>
    <scope>NUCLEOTIDE SEQUENCE [LARGE SCALE GENOMIC DNA]</scope>
    <source>
        <strain evidence="2">Drom800</strain>
        <tissue evidence="2">Blood</tissue>
    </source>
</reference>
<feature type="region of interest" description="Disordered" evidence="1">
    <location>
        <begin position="137"/>
        <end position="167"/>
    </location>
</feature>
<feature type="compositionally biased region" description="Basic and acidic residues" evidence="1">
    <location>
        <begin position="1837"/>
        <end position="1848"/>
    </location>
</feature>
<feature type="compositionally biased region" description="Polar residues" evidence="1">
    <location>
        <begin position="421"/>
        <end position="436"/>
    </location>
</feature>
<feature type="compositionally biased region" description="Polar residues" evidence="1">
    <location>
        <begin position="1258"/>
        <end position="1272"/>
    </location>
</feature>
<feature type="compositionally biased region" description="Pro residues" evidence="1">
    <location>
        <begin position="40"/>
        <end position="52"/>
    </location>
</feature>
<feature type="compositionally biased region" description="Polar residues" evidence="1">
    <location>
        <begin position="838"/>
        <end position="850"/>
    </location>
</feature>
<feature type="compositionally biased region" description="Polar residues" evidence="1">
    <location>
        <begin position="1204"/>
        <end position="1216"/>
    </location>
</feature>
<keyword evidence="3" id="KW-1185">Reference proteome</keyword>
<protein>
    <submittedName>
        <fullName evidence="2">Uncharacterized protein</fullName>
    </submittedName>
</protein>
<comment type="caution">
    <text evidence="2">The sequence shown here is derived from an EMBL/GenBank/DDBJ whole genome shotgun (WGS) entry which is preliminary data.</text>
</comment>
<feature type="compositionally biased region" description="Basic and acidic residues" evidence="1">
    <location>
        <begin position="1793"/>
        <end position="1824"/>
    </location>
</feature>
<feature type="compositionally biased region" description="Basic and acidic residues" evidence="1">
    <location>
        <begin position="1677"/>
        <end position="1687"/>
    </location>
</feature>
<name>A0A5N4CPD1_CAMDR</name>
<feature type="compositionally biased region" description="Polar residues" evidence="1">
    <location>
        <begin position="1943"/>
        <end position="1955"/>
    </location>
</feature>
<gene>
    <name evidence="2" type="ORF">Cadr_000024796</name>
</gene>
<feature type="compositionally biased region" description="Basic and acidic residues" evidence="1">
    <location>
        <begin position="525"/>
        <end position="538"/>
    </location>
</feature>
<feature type="compositionally biased region" description="Basic and acidic residues" evidence="1">
    <location>
        <begin position="437"/>
        <end position="448"/>
    </location>
</feature>
<feature type="compositionally biased region" description="Polar residues" evidence="1">
    <location>
        <begin position="708"/>
        <end position="722"/>
    </location>
</feature>
<feature type="region of interest" description="Disordered" evidence="1">
    <location>
        <begin position="1874"/>
        <end position="2036"/>
    </location>
</feature>
<feature type="region of interest" description="Disordered" evidence="1">
    <location>
        <begin position="492"/>
        <end position="565"/>
    </location>
</feature>
<feature type="compositionally biased region" description="Basic and acidic residues" evidence="1">
    <location>
        <begin position="1442"/>
        <end position="1451"/>
    </location>
</feature>
<feature type="compositionally biased region" description="Basic and acidic residues" evidence="1">
    <location>
        <begin position="1058"/>
        <end position="1089"/>
    </location>
</feature>
<feature type="compositionally biased region" description="Polar residues" evidence="1">
    <location>
        <begin position="613"/>
        <end position="627"/>
    </location>
</feature>
<feature type="compositionally biased region" description="Gly residues" evidence="1">
    <location>
        <begin position="102"/>
        <end position="113"/>
    </location>
</feature>
<feature type="compositionally biased region" description="Polar residues" evidence="1">
    <location>
        <begin position="747"/>
        <end position="759"/>
    </location>
</feature>